<dbReference type="InterPro" id="IPR000914">
    <property type="entry name" value="SBP_5_dom"/>
</dbReference>
<evidence type="ECO:0000256" key="1">
    <source>
        <dbReference type="ARBA" id="ARBA00005695"/>
    </source>
</evidence>
<feature type="domain" description="Solute-binding protein family 5" evidence="4">
    <location>
        <begin position="60"/>
        <end position="413"/>
    </location>
</feature>
<keyword evidence="3" id="KW-0732">Signal</keyword>
<gene>
    <name evidence="5" type="ORF">I0Q91_00085</name>
</gene>
<dbReference type="PANTHER" id="PTHR30290:SF9">
    <property type="entry name" value="OLIGOPEPTIDE-BINDING PROTEIN APPA"/>
    <property type="match status" value="1"/>
</dbReference>
<dbReference type="GO" id="GO:0043190">
    <property type="term" value="C:ATP-binding cassette (ABC) transporter complex"/>
    <property type="evidence" value="ECO:0007669"/>
    <property type="project" value="InterPro"/>
</dbReference>
<keyword evidence="6" id="KW-1185">Reference proteome</keyword>
<dbReference type="Gene3D" id="3.40.190.10">
    <property type="entry name" value="Periplasmic binding protein-like II"/>
    <property type="match status" value="1"/>
</dbReference>
<dbReference type="InterPro" id="IPR030678">
    <property type="entry name" value="Peptide/Ni-bd"/>
</dbReference>
<accession>A0A931F6D3</accession>
<dbReference type="Proteomes" id="UP000621436">
    <property type="component" value="Unassembled WGS sequence"/>
</dbReference>
<organism evidence="5 6">
    <name type="scientific">Halonatronomonas betaini</name>
    <dbReference type="NCBI Taxonomy" id="2778430"/>
    <lineage>
        <taxon>Bacteria</taxon>
        <taxon>Bacillati</taxon>
        <taxon>Bacillota</taxon>
        <taxon>Clostridia</taxon>
        <taxon>Halanaerobiales</taxon>
        <taxon>Halarsenatibacteraceae</taxon>
        <taxon>Halonatronomonas</taxon>
    </lineage>
</organism>
<evidence type="ECO:0000259" key="4">
    <source>
        <dbReference type="Pfam" id="PF00496"/>
    </source>
</evidence>
<dbReference type="GO" id="GO:0042597">
    <property type="term" value="C:periplasmic space"/>
    <property type="evidence" value="ECO:0007669"/>
    <property type="project" value="UniProtKB-ARBA"/>
</dbReference>
<evidence type="ECO:0000256" key="2">
    <source>
        <dbReference type="ARBA" id="ARBA00022448"/>
    </source>
</evidence>
<evidence type="ECO:0000313" key="5">
    <source>
        <dbReference type="EMBL" id="MBF8435461.1"/>
    </source>
</evidence>
<protein>
    <submittedName>
        <fullName evidence="5">Glutathione ABC transporter substrate-binding protein</fullName>
    </submittedName>
</protein>
<dbReference type="PANTHER" id="PTHR30290">
    <property type="entry name" value="PERIPLASMIC BINDING COMPONENT OF ABC TRANSPORTER"/>
    <property type="match status" value="1"/>
</dbReference>
<name>A0A931F6D3_9FIRM</name>
<dbReference type="Pfam" id="PF00496">
    <property type="entry name" value="SBP_bac_5"/>
    <property type="match status" value="1"/>
</dbReference>
<evidence type="ECO:0000313" key="6">
    <source>
        <dbReference type="Proteomes" id="UP000621436"/>
    </source>
</evidence>
<dbReference type="SUPFAM" id="SSF53850">
    <property type="entry name" value="Periplasmic binding protein-like II"/>
    <property type="match status" value="1"/>
</dbReference>
<dbReference type="Gene3D" id="3.10.105.10">
    <property type="entry name" value="Dipeptide-binding Protein, Domain 3"/>
    <property type="match status" value="1"/>
</dbReference>
<evidence type="ECO:0000256" key="3">
    <source>
        <dbReference type="ARBA" id="ARBA00022729"/>
    </source>
</evidence>
<dbReference type="PIRSF" id="PIRSF002741">
    <property type="entry name" value="MppA"/>
    <property type="match status" value="1"/>
</dbReference>
<dbReference type="AlphaFoldDB" id="A0A931F6D3"/>
<proteinExistence type="inferred from homology"/>
<dbReference type="GO" id="GO:1904680">
    <property type="term" value="F:peptide transmembrane transporter activity"/>
    <property type="evidence" value="ECO:0007669"/>
    <property type="project" value="TreeGrafter"/>
</dbReference>
<comment type="similarity">
    <text evidence="1">Belongs to the bacterial solute-binding protein 5 family.</text>
</comment>
<keyword evidence="2" id="KW-0813">Transport</keyword>
<comment type="caution">
    <text evidence="5">The sequence shown here is derived from an EMBL/GenBank/DDBJ whole genome shotgun (WGS) entry which is preliminary data.</text>
</comment>
<dbReference type="InterPro" id="IPR039424">
    <property type="entry name" value="SBP_5"/>
</dbReference>
<dbReference type="EMBL" id="JADPIE010000001">
    <property type="protein sequence ID" value="MBF8435461.1"/>
    <property type="molecule type" value="Genomic_DNA"/>
</dbReference>
<reference evidence="5" key="1">
    <citation type="submission" date="2020-11" db="EMBL/GenBank/DDBJ databases">
        <title>Halonatronomonas betainensis gen. nov., sp. nov. a novel haloalkaliphilic representative of the family Halanaerobiacae capable of betaine degradation.</title>
        <authorList>
            <person name="Boltyanskaya Y."/>
            <person name="Kevbrin V."/>
            <person name="Detkova E."/>
            <person name="Grouzdev D.S."/>
            <person name="Koziaeva V."/>
            <person name="Zhilina T."/>
        </authorList>
    </citation>
    <scope>NUCLEOTIDE SEQUENCE</scope>
    <source>
        <strain evidence="5">Z-7014</strain>
    </source>
</reference>
<dbReference type="GO" id="GO:0015833">
    <property type="term" value="P:peptide transport"/>
    <property type="evidence" value="ECO:0007669"/>
    <property type="project" value="TreeGrafter"/>
</dbReference>
<dbReference type="CDD" id="cd08499">
    <property type="entry name" value="PBP2_Ylib_like"/>
    <property type="match status" value="1"/>
</dbReference>
<sequence length="495" mass="55967">MVMSLSFMLGEEVQAQDDELTVAQGATRTTMDPQGENDQPSAQVRAHIYDTLIHQTPDLELEPGLAVDWEQVDDVTWEFELREGVYFHNGEEFTADDVKFTYERLIDPDMASDSAFLLDMLSDIEVVDDYTIRLELEEPFTPLLSHLSHTSTSILNETAVEEAGEDYGITTSIGTGPYEFAEWLSGDYITLERNDNYWGEEANIENLTFRTVEESTVRAIEVETGGVDIAFDVPPVDVERLDEDPGVEIIQSETLSTTYIGFNADREPFDDVRVRQAINYAVDTDPIVDQVYEGQASRATGPISELVWGAHPDLEPYEHDPDRAQELLEEAGYEDGFSATIYTNDESQRLQVSELVQDNLSDLNIDISVDVLEWGDYLERTGEGEHDMFVLGWVTVTGDADYGLYSLFHSSQYGHPGNRTFWSDPDVDDYLDDGRLLVDEDERETAYIEAQEIIRDEAPWIFLVNEDDVHGLQDNVQNFEPHPAGHHDLSQVTLD</sequence>
<dbReference type="Gene3D" id="3.90.76.10">
    <property type="entry name" value="Dipeptide-binding Protein, Domain 1"/>
    <property type="match status" value="1"/>
</dbReference>